<reference evidence="2" key="1">
    <citation type="journal article" date="2022" name="Mol. Ecol. Resour.">
        <title>The genomes of chicory, endive, great burdock and yacon provide insights into Asteraceae palaeo-polyploidization history and plant inulin production.</title>
        <authorList>
            <person name="Fan W."/>
            <person name="Wang S."/>
            <person name="Wang H."/>
            <person name="Wang A."/>
            <person name="Jiang F."/>
            <person name="Liu H."/>
            <person name="Zhao H."/>
            <person name="Xu D."/>
            <person name="Zhang Y."/>
        </authorList>
    </citation>
    <scope>NUCLEOTIDE SEQUENCE [LARGE SCALE GENOMIC DNA]</scope>
    <source>
        <strain evidence="2">cv. Yunnan</strain>
    </source>
</reference>
<gene>
    <name evidence="1" type="ORF">L1987_52997</name>
</gene>
<sequence>MKRYRDSVSGGSHHKAEPAIISLVPTVPMISIIKLLIENQVFNQEPGPVNEDLPKDGKHFLKYWYEKLKLKQIVKPPYCCINIAHFDRMHTIFEAVDVHT</sequence>
<name>A0ACB9EV01_9ASTR</name>
<dbReference type="EMBL" id="CM042034">
    <property type="protein sequence ID" value="KAI3762565.1"/>
    <property type="molecule type" value="Genomic_DNA"/>
</dbReference>
<organism evidence="1 2">
    <name type="scientific">Smallanthus sonchifolius</name>
    <dbReference type="NCBI Taxonomy" id="185202"/>
    <lineage>
        <taxon>Eukaryota</taxon>
        <taxon>Viridiplantae</taxon>
        <taxon>Streptophyta</taxon>
        <taxon>Embryophyta</taxon>
        <taxon>Tracheophyta</taxon>
        <taxon>Spermatophyta</taxon>
        <taxon>Magnoliopsida</taxon>
        <taxon>eudicotyledons</taxon>
        <taxon>Gunneridae</taxon>
        <taxon>Pentapetalae</taxon>
        <taxon>asterids</taxon>
        <taxon>campanulids</taxon>
        <taxon>Asterales</taxon>
        <taxon>Asteraceae</taxon>
        <taxon>Asteroideae</taxon>
        <taxon>Heliantheae alliance</taxon>
        <taxon>Millerieae</taxon>
        <taxon>Smallanthus</taxon>
    </lineage>
</organism>
<evidence type="ECO:0000313" key="2">
    <source>
        <dbReference type="Proteomes" id="UP001056120"/>
    </source>
</evidence>
<reference evidence="1 2" key="2">
    <citation type="journal article" date="2022" name="Mol. Ecol. Resour.">
        <title>The genomes of chicory, endive, great burdock and yacon provide insights into Asteraceae paleo-polyploidization history and plant inulin production.</title>
        <authorList>
            <person name="Fan W."/>
            <person name="Wang S."/>
            <person name="Wang H."/>
            <person name="Wang A."/>
            <person name="Jiang F."/>
            <person name="Liu H."/>
            <person name="Zhao H."/>
            <person name="Xu D."/>
            <person name="Zhang Y."/>
        </authorList>
    </citation>
    <scope>NUCLEOTIDE SEQUENCE [LARGE SCALE GENOMIC DNA]</scope>
    <source>
        <strain evidence="2">cv. Yunnan</strain>
        <tissue evidence="1">Leaves</tissue>
    </source>
</reference>
<evidence type="ECO:0000313" key="1">
    <source>
        <dbReference type="EMBL" id="KAI3762565.1"/>
    </source>
</evidence>
<proteinExistence type="predicted"/>
<protein>
    <submittedName>
        <fullName evidence="1">Uncharacterized protein</fullName>
    </submittedName>
</protein>
<dbReference type="Proteomes" id="UP001056120">
    <property type="component" value="Linkage Group LG17"/>
</dbReference>
<comment type="caution">
    <text evidence="1">The sequence shown here is derived from an EMBL/GenBank/DDBJ whole genome shotgun (WGS) entry which is preliminary data.</text>
</comment>
<keyword evidence="2" id="KW-1185">Reference proteome</keyword>
<accession>A0ACB9EV01</accession>